<protein>
    <submittedName>
        <fullName evidence="1">Anti-sigma factor</fullName>
    </submittedName>
</protein>
<sequence length="80" mass="8496">MNDDTDPGSAGAMGASAPMAEVERLCALVDGELPEPERASVLAALAQDAQASERVMHYQRQNAALKALFPLPADVRYLLV</sequence>
<keyword evidence="2" id="KW-1185">Reference proteome</keyword>
<dbReference type="Gene3D" id="1.10.10.880">
    <property type="entry name" value="Anti sigma-E protein RseA, N-terminal domain"/>
    <property type="match status" value="1"/>
</dbReference>
<accession>A0ABT6AGH2</accession>
<feature type="non-terminal residue" evidence="1">
    <location>
        <position position="80"/>
    </location>
</feature>
<comment type="caution">
    <text evidence="1">The sequence shown here is derived from an EMBL/GenBank/DDBJ whole genome shotgun (WGS) entry which is preliminary data.</text>
</comment>
<name>A0ABT6AGH2_9BURK</name>
<evidence type="ECO:0000313" key="2">
    <source>
        <dbReference type="Proteomes" id="UP001216674"/>
    </source>
</evidence>
<proteinExistence type="predicted"/>
<organism evidence="1 2">
    <name type="scientific">Cupriavidus basilensis</name>
    <dbReference type="NCBI Taxonomy" id="68895"/>
    <lineage>
        <taxon>Bacteria</taxon>
        <taxon>Pseudomonadati</taxon>
        <taxon>Pseudomonadota</taxon>
        <taxon>Betaproteobacteria</taxon>
        <taxon>Burkholderiales</taxon>
        <taxon>Burkholderiaceae</taxon>
        <taxon>Cupriavidus</taxon>
    </lineage>
</organism>
<dbReference type="EMBL" id="JARJLM010000027">
    <property type="protein sequence ID" value="MDF3831700.1"/>
    <property type="molecule type" value="Genomic_DNA"/>
</dbReference>
<dbReference type="InterPro" id="IPR036147">
    <property type="entry name" value="Anti-sigma_E_RseA_N_sf"/>
</dbReference>
<dbReference type="Proteomes" id="UP001216674">
    <property type="component" value="Unassembled WGS sequence"/>
</dbReference>
<reference evidence="1 2" key="1">
    <citation type="submission" date="2023-03" db="EMBL/GenBank/DDBJ databases">
        <title>Draft assemblies of triclosan tolerant bacteria isolated from returned activated sludge.</title>
        <authorList>
            <person name="Van Hamelsveld S."/>
        </authorList>
    </citation>
    <scope>NUCLEOTIDE SEQUENCE [LARGE SCALE GENOMIC DNA]</scope>
    <source>
        <strain evidence="1 2">GW210010_S58</strain>
    </source>
</reference>
<gene>
    <name evidence="1" type="ORF">P3W85_01810</name>
</gene>
<evidence type="ECO:0000313" key="1">
    <source>
        <dbReference type="EMBL" id="MDF3831700.1"/>
    </source>
</evidence>